<feature type="transmembrane region" description="Helical" evidence="2">
    <location>
        <begin position="32"/>
        <end position="52"/>
    </location>
</feature>
<feature type="compositionally biased region" description="Low complexity" evidence="1">
    <location>
        <begin position="12"/>
        <end position="27"/>
    </location>
</feature>
<evidence type="ECO:0000256" key="2">
    <source>
        <dbReference type="SAM" id="Phobius"/>
    </source>
</evidence>
<evidence type="ECO:0000313" key="4">
    <source>
        <dbReference type="Proteomes" id="UP000053328"/>
    </source>
</evidence>
<protein>
    <submittedName>
        <fullName evidence="3">Uncharacterized protein</fullName>
    </submittedName>
</protein>
<feature type="compositionally biased region" description="Polar residues" evidence="1">
    <location>
        <begin position="171"/>
        <end position="196"/>
    </location>
</feature>
<dbReference type="OrthoDB" id="8062037at2759"/>
<accession>A0A0D2B1Z8</accession>
<gene>
    <name evidence="3" type="ORF">PV08_09903</name>
</gene>
<feature type="compositionally biased region" description="Low complexity" evidence="1">
    <location>
        <begin position="152"/>
        <end position="165"/>
    </location>
</feature>
<dbReference type="AlphaFoldDB" id="A0A0D2B1Z8"/>
<organism evidence="3 4">
    <name type="scientific">Exophiala spinifera</name>
    <dbReference type="NCBI Taxonomy" id="91928"/>
    <lineage>
        <taxon>Eukaryota</taxon>
        <taxon>Fungi</taxon>
        <taxon>Dikarya</taxon>
        <taxon>Ascomycota</taxon>
        <taxon>Pezizomycotina</taxon>
        <taxon>Eurotiomycetes</taxon>
        <taxon>Chaetothyriomycetidae</taxon>
        <taxon>Chaetothyriales</taxon>
        <taxon>Herpotrichiellaceae</taxon>
        <taxon>Exophiala</taxon>
    </lineage>
</organism>
<dbReference type="EMBL" id="KN847498">
    <property type="protein sequence ID" value="KIW12625.1"/>
    <property type="molecule type" value="Genomic_DNA"/>
</dbReference>
<dbReference type="HOGENOM" id="CLU_1390251_0_0_1"/>
<dbReference type="Proteomes" id="UP000053328">
    <property type="component" value="Unassembled WGS sequence"/>
</dbReference>
<keyword evidence="4" id="KW-1185">Reference proteome</keyword>
<feature type="region of interest" description="Disordered" evidence="1">
    <location>
        <begin position="135"/>
        <end position="196"/>
    </location>
</feature>
<evidence type="ECO:0000256" key="1">
    <source>
        <dbReference type="SAM" id="MobiDB-lite"/>
    </source>
</evidence>
<dbReference type="STRING" id="91928.A0A0D2B1Z8"/>
<sequence>MASPTATAQGHGAMATAPAPPNATGGTSKSRTIVAVSVLLGVLFIVIMLVWWTSGKRRPQEPSSMPVIYRHVIEEKRKTAVSNSFVESMPLVKYGTVIRVAQMDNRTDEEANIAIKGKVFVDAARRSECPVCVENFTPSDEQNGPEKNRPIASPRSAGSKASSSSGENHDMVNSTILSSTYPKNMHGNQGTQYQPT</sequence>
<dbReference type="VEuPathDB" id="FungiDB:PV08_09903"/>
<feature type="region of interest" description="Disordered" evidence="1">
    <location>
        <begin position="1"/>
        <end position="28"/>
    </location>
</feature>
<reference evidence="3 4" key="1">
    <citation type="submission" date="2015-01" db="EMBL/GenBank/DDBJ databases">
        <title>The Genome Sequence of Exophiala spinifera CBS89968.</title>
        <authorList>
            <consortium name="The Broad Institute Genomics Platform"/>
            <person name="Cuomo C."/>
            <person name="de Hoog S."/>
            <person name="Gorbushina A."/>
            <person name="Stielow B."/>
            <person name="Teixiera M."/>
            <person name="Abouelleil A."/>
            <person name="Chapman S.B."/>
            <person name="Priest M."/>
            <person name="Young S.K."/>
            <person name="Wortman J."/>
            <person name="Nusbaum C."/>
            <person name="Birren B."/>
        </authorList>
    </citation>
    <scope>NUCLEOTIDE SEQUENCE [LARGE SCALE GENOMIC DNA]</scope>
    <source>
        <strain evidence="3 4">CBS 89968</strain>
    </source>
</reference>
<dbReference type="GeneID" id="27336986"/>
<name>A0A0D2B1Z8_9EURO</name>
<proteinExistence type="predicted"/>
<keyword evidence="2" id="KW-0472">Membrane</keyword>
<keyword evidence="2" id="KW-0812">Transmembrane</keyword>
<keyword evidence="2" id="KW-1133">Transmembrane helix</keyword>
<evidence type="ECO:0000313" key="3">
    <source>
        <dbReference type="EMBL" id="KIW12625.1"/>
    </source>
</evidence>
<dbReference type="RefSeq" id="XP_016232841.1">
    <property type="nucleotide sequence ID" value="XM_016384218.1"/>
</dbReference>